<dbReference type="InterPro" id="IPR009057">
    <property type="entry name" value="Homeodomain-like_sf"/>
</dbReference>
<comment type="caution">
    <text evidence="4">The sequence shown here is derived from an EMBL/GenBank/DDBJ whole genome shotgun (WGS) entry which is preliminary data.</text>
</comment>
<dbReference type="Pfam" id="PF12833">
    <property type="entry name" value="HTH_18"/>
    <property type="match status" value="1"/>
</dbReference>
<evidence type="ECO:0000256" key="1">
    <source>
        <dbReference type="ARBA" id="ARBA00023015"/>
    </source>
</evidence>
<dbReference type="SUPFAM" id="SSF55136">
    <property type="entry name" value="Probable bacterial effector-binding domain"/>
    <property type="match status" value="1"/>
</dbReference>
<dbReference type="Gene3D" id="3.20.80.10">
    <property type="entry name" value="Regulatory factor, effector binding domain"/>
    <property type="match status" value="1"/>
</dbReference>
<evidence type="ECO:0000256" key="2">
    <source>
        <dbReference type="ARBA" id="ARBA00023163"/>
    </source>
</evidence>
<dbReference type="PROSITE" id="PS01124">
    <property type="entry name" value="HTH_ARAC_FAMILY_2"/>
    <property type="match status" value="1"/>
</dbReference>
<dbReference type="EMBL" id="JBIUZV010000006">
    <property type="protein sequence ID" value="MFJ3046767.1"/>
    <property type="molecule type" value="Genomic_DNA"/>
</dbReference>
<keyword evidence="2" id="KW-0804">Transcription</keyword>
<name>A0ABW8F0F2_9BURK</name>
<keyword evidence="5" id="KW-1185">Reference proteome</keyword>
<dbReference type="Pfam" id="PF06445">
    <property type="entry name" value="GyrI-like"/>
    <property type="match status" value="1"/>
</dbReference>
<dbReference type="InterPro" id="IPR010499">
    <property type="entry name" value="AraC_E-bd"/>
</dbReference>
<dbReference type="PANTHER" id="PTHR40055:SF1">
    <property type="entry name" value="TRANSCRIPTIONAL REGULATOR YGIV-RELATED"/>
    <property type="match status" value="1"/>
</dbReference>
<proteinExistence type="predicted"/>
<reference evidence="4 5" key="1">
    <citation type="submission" date="2024-10" db="EMBL/GenBank/DDBJ databases">
        <title>The Natural Products Discovery Center: Release of the First 8490 Sequenced Strains for Exploring Actinobacteria Biosynthetic Diversity.</title>
        <authorList>
            <person name="Kalkreuter E."/>
            <person name="Kautsar S.A."/>
            <person name="Yang D."/>
            <person name="Bader C.D."/>
            <person name="Teijaro C.N."/>
            <person name="Fluegel L."/>
            <person name="Davis C.M."/>
            <person name="Simpson J.R."/>
            <person name="Lauterbach L."/>
            <person name="Steele A.D."/>
            <person name="Gui C."/>
            <person name="Meng S."/>
            <person name="Li G."/>
            <person name="Viehrig K."/>
            <person name="Ye F."/>
            <person name="Su P."/>
            <person name="Kiefer A.F."/>
            <person name="Nichols A."/>
            <person name="Cepeda A.J."/>
            <person name="Yan W."/>
            <person name="Fan B."/>
            <person name="Jiang Y."/>
            <person name="Adhikari A."/>
            <person name="Zheng C.-J."/>
            <person name="Schuster L."/>
            <person name="Cowan T.M."/>
            <person name="Smanski M.J."/>
            <person name="Chevrette M.G."/>
            <person name="De Carvalho L.P.S."/>
            <person name="Shen B."/>
        </authorList>
    </citation>
    <scope>NUCLEOTIDE SEQUENCE [LARGE SCALE GENOMIC DNA]</scope>
    <source>
        <strain evidence="4 5">NPDC087045</strain>
    </source>
</reference>
<dbReference type="SMART" id="SM00342">
    <property type="entry name" value="HTH_ARAC"/>
    <property type="match status" value="1"/>
</dbReference>
<protein>
    <submittedName>
        <fullName evidence="4">GyrI-like domain-containing protein</fullName>
    </submittedName>
</protein>
<dbReference type="Proteomes" id="UP001617427">
    <property type="component" value="Unassembled WGS sequence"/>
</dbReference>
<evidence type="ECO:0000313" key="5">
    <source>
        <dbReference type="Proteomes" id="UP001617427"/>
    </source>
</evidence>
<dbReference type="PANTHER" id="PTHR40055">
    <property type="entry name" value="TRANSCRIPTIONAL REGULATOR YGIV-RELATED"/>
    <property type="match status" value="1"/>
</dbReference>
<evidence type="ECO:0000313" key="4">
    <source>
        <dbReference type="EMBL" id="MFJ3046767.1"/>
    </source>
</evidence>
<dbReference type="Gene3D" id="1.10.10.60">
    <property type="entry name" value="Homeodomain-like"/>
    <property type="match status" value="2"/>
</dbReference>
<dbReference type="InterPro" id="IPR029442">
    <property type="entry name" value="GyrI-like"/>
</dbReference>
<feature type="domain" description="HTH araC/xylS-type" evidence="3">
    <location>
        <begin position="51"/>
        <end position="149"/>
    </location>
</feature>
<dbReference type="RefSeq" id="WP_402701010.1">
    <property type="nucleotide sequence ID" value="NZ_JBIUZV010000006.1"/>
</dbReference>
<dbReference type="SMART" id="SM00871">
    <property type="entry name" value="AraC_E_bind"/>
    <property type="match status" value="1"/>
</dbReference>
<dbReference type="InterPro" id="IPR011256">
    <property type="entry name" value="Reg_factor_effector_dom_sf"/>
</dbReference>
<keyword evidence="1" id="KW-0805">Transcription regulation</keyword>
<dbReference type="InterPro" id="IPR050908">
    <property type="entry name" value="SmbC-like"/>
</dbReference>
<evidence type="ECO:0000259" key="3">
    <source>
        <dbReference type="PROSITE" id="PS01124"/>
    </source>
</evidence>
<dbReference type="SUPFAM" id="SSF46689">
    <property type="entry name" value="Homeodomain-like"/>
    <property type="match status" value="2"/>
</dbReference>
<organism evidence="4 5">
    <name type="scientific">Herbaspirillum chlorophenolicum</name>
    <dbReference type="NCBI Taxonomy" id="211589"/>
    <lineage>
        <taxon>Bacteria</taxon>
        <taxon>Pseudomonadati</taxon>
        <taxon>Pseudomonadota</taxon>
        <taxon>Betaproteobacteria</taxon>
        <taxon>Burkholderiales</taxon>
        <taxon>Oxalobacteraceae</taxon>
        <taxon>Herbaspirillum</taxon>
    </lineage>
</organism>
<accession>A0ABW8F0F2</accession>
<sequence length="323" mass="37004">MSKIEKSVDDHENVLIEAEKKLLHRSPFAGSRIPQKPRRSLPCVLDDWRIARAVHFMERNIAEPLPLEVVAAHVKLSPYHFQRYFKETMGETPSAYLRRIRLDQAALRLLLSDRQVADIAFGASYASHEAFVRAFHQQFGWVPSQYRTHARGASSVPQPEELRRTDMVQVKRLQDMPLLALRFYGPYANVEANWKKFAAVADQARLPLDRLQVIGIVYDNPEITPNELIRYDCALVDTGFDVGSSALTPVAFAADTYATLEHQAPYQEIFSTYRVLSFAWLSRVAGEFALEETKAYEFYLDPPWENFGATQRFNLTLPVRKIS</sequence>
<gene>
    <name evidence="4" type="ORF">ACIPEN_13130</name>
</gene>
<dbReference type="InterPro" id="IPR018060">
    <property type="entry name" value="HTH_AraC"/>
</dbReference>